<sequence length="446" mass="50177">MEKNRISTGGDPRAFTEFGQLRDEISKLTHPARPDVDWQKVEQLSLALFRHNGVELQTLAWYTVARIRSAGLAGLAESAELLEALLTHHWSVIWPQQTHARVEILAWLSARLQQELRTLTLSYADLSMVYRVEQSLKHVCEVLQRLELKSLSKLDAVVTWMHNAALRLEKSEADSGSTSVMIPASVTTNHAETSLPQLVFVVNEASSPDQSSAAEFATQSVHRPRRMWVGFTIGVMVTAVVSTGAFLGISPMWADRFELVQPLPRGLTPEQLSTLKHSSDLKEKKQELIAATQGQLDVLHRLSPLWSREYATSLAQQLVTLWPEESQTTVFASGLQKQLNTEALPESALQNWHHAQQGLEALTAQLNSLDERKGKYLTGSELKSAIFTIRRQLDQSPPTEELLRQIDEELKKQGSVSPALYQQLDMRINQLLNRYALLKQSSVRRE</sequence>
<evidence type="ECO:0000259" key="3">
    <source>
        <dbReference type="Pfam" id="PF12486"/>
    </source>
</evidence>
<name>A0A5B0SZI3_9ENTR</name>
<dbReference type="PANTHER" id="PTHR37024">
    <property type="entry name" value="TYPE VI SECRETION SYSTEM DUF2094 AND IMPA-RELATED DOMAIN PROTEIN"/>
    <property type="match status" value="1"/>
</dbReference>
<comment type="caution">
    <text evidence="4">The sequence shown here is derived from an EMBL/GenBank/DDBJ whole genome shotgun (WGS) entry which is preliminary data.</text>
</comment>
<keyword evidence="1" id="KW-0472">Membrane</keyword>
<dbReference type="Pfam" id="PF06812">
    <property type="entry name" value="ImpA_N"/>
    <property type="match status" value="1"/>
</dbReference>
<dbReference type="Pfam" id="PF12486">
    <property type="entry name" value="VasL"/>
    <property type="match status" value="1"/>
</dbReference>
<accession>A0A5B0SZI3</accession>
<evidence type="ECO:0000313" key="5">
    <source>
        <dbReference type="Proteomes" id="UP000323297"/>
    </source>
</evidence>
<evidence type="ECO:0000256" key="1">
    <source>
        <dbReference type="SAM" id="Phobius"/>
    </source>
</evidence>
<reference evidence="4 5" key="1">
    <citation type="submission" date="2019-08" db="EMBL/GenBank/DDBJ databases">
        <title>Draft genome sequence of Citrobacter portucalensis strain isolated from green turtle.</title>
        <authorList>
            <person name="Fernandes M.R."/>
            <person name="Sellera F.P."/>
            <person name="Goldeberg D.W."/>
            <person name="Costa D.C."/>
            <person name="Lincopan N."/>
        </authorList>
    </citation>
    <scope>NUCLEOTIDE SEQUENCE [LARGE SCALE GENOMIC DNA]</scope>
    <source>
        <strain evidence="4 5">TV06</strain>
    </source>
</reference>
<evidence type="ECO:0000259" key="2">
    <source>
        <dbReference type="Pfam" id="PF06812"/>
    </source>
</evidence>
<keyword evidence="1" id="KW-0812">Transmembrane</keyword>
<feature type="transmembrane region" description="Helical" evidence="1">
    <location>
        <begin position="228"/>
        <end position="254"/>
    </location>
</feature>
<keyword evidence="1" id="KW-1133">Transmembrane helix</keyword>
<dbReference type="EMBL" id="VTZD01000023">
    <property type="protein sequence ID" value="KAA1142144.1"/>
    <property type="molecule type" value="Genomic_DNA"/>
</dbReference>
<gene>
    <name evidence="4" type="ORF">D3H66_18330</name>
</gene>
<feature type="domain" description="ImpA N-terminal" evidence="2">
    <location>
        <begin position="8"/>
        <end position="109"/>
    </location>
</feature>
<dbReference type="RefSeq" id="WP_149608011.1">
    <property type="nucleotide sequence ID" value="NZ_JAMWIT010000003.1"/>
</dbReference>
<organism evidence="4 5">
    <name type="scientific">Citrobacter portucalensis</name>
    <dbReference type="NCBI Taxonomy" id="1639133"/>
    <lineage>
        <taxon>Bacteria</taxon>
        <taxon>Pseudomonadati</taxon>
        <taxon>Pseudomonadota</taxon>
        <taxon>Gammaproteobacteria</taxon>
        <taxon>Enterobacterales</taxon>
        <taxon>Enterobacteriaceae</taxon>
        <taxon>Citrobacter</taxon>
        <taxon>Citrobacter freundii complex</taxon>
    </lineage>
</organism>
<dbReference type="Proteomes" id="UP000323297">
    <property type="component" value="Unassembled WGS sequence"/>
</dbReference>
<evidence type="ECO:0000313" key="4">
    <source>
        <dbReference type="EMBL" id="KAA1142144.1"/>
    </source>
</evidence>
<feature type="domain" description="ImpA C-terminal" evidence="3">
    <location>
        <begin position="293"/>
        <end position="438"/>
    </location>
</feature>
<dbReference type="InterPro" id="IPR010657">
    <property type="entry name" value="ImpA_N"/>
</dbReference>
<dbReference type="PANTHER" id="PTHR37024:SF5">
    <property type="entry name" value="IMPA N-TERMINAL DOMAIN-CONTAINING PROTEIN"/>
    <property type="match status" value="1"/>
</dbReference>
<protein>
    <submittedName>
        <fullName evidence="4">ImpA domain-containing protein</fullName>
    </submittedName>
</protein>
<proteinExistence type="predicted"/>
<dbReference type="InterPro" id="IPR021069">
    <property type="entry name" value="ImpA_C"/>
</dbReference>
<dbReference type="AlphaFoldDB" id="A0A5B0SZI3"/>